<dbReference type="EMBL" id="CAJVRL010000104">
    <property type="protein sequence ID" value="CAG8961257.1"/>
    <property type="molecule type" value="Genomic_DNA"/>
</dbReference>
<keyword evidence="1" id="KW-1133">Transmembrane helix</keyword>
<keyword evidence="1" id="KW-0812">Transmembrane</keyword>
<protein>
    <submittedName>
        <fullName evidence="2">Uncharacterized protein</fullName>
    </submittedName>
</protein>
<name>A0A9N9LD26_9HELO</name>
<organism evidence="2 3">
    <name type="scientific">Hymenoscyphus fraxineus</name>
    <dbReference type="NCBI Taxonomy" id="746836"/>
    <lineage>
        <taxon>Eukaryota</taxon>
        <taxon>Fungi</taxon>
        <taxon>Dikarya</taxon>
        <taxon>Ascomycota</taxon>
        <taxon>Pezizomycotina</taxon>
        <taxon>Leotiomycetes</taxon>
        <taxon>Helotiales</taxon>
        <taxon>Helotiaceae</taxon>
        <taxon>Hymenoscyphus</taxon>
    </lineage>
</organism>
<proteinExistence type="predicted"/>
<evidence type="ECO:0000256" key="1">
    <source>
        <dbReference type="SAM" id="Phobius"/>
    </source>
</evidence>
<evidence type="ECO:0000313" key="3">
    <source>
        <dbReference type="Proteomes" id="UP000696280"/>
    </source>
</evidence>
<evidence type="ECO:0000313" key="2">
    <source>
        <dbReference type="EMBL" id="CAG8961257.1"/>
    </source>
</evidence>
<reference evidence="2" key="1">
    <citation type="submission" date="2021-07" db="EMBL/GenBank/DDBJ databases">
        <authorList>
            <person name="Durling M."/>
        </authorList>
    </citation>
    <scope>NUCLEOTIDE SEQUENCE</scope>
</reference>
<dbReference type="AlphaFoldDB" id="A0A9N9LD26"/>
<accession>A0A9N9LD26</accession>
<keyword evidence="3" id="KW-1185">Reference proteome</keyword>
<dbReference type="Proteomes" id="UP000696280">
    <property type="component" value="Unassembled WGS sequence"/>
</dbReference>
<sequence>MGVVMISTNCTTVTPSTTICDSVTLPQSLIATTPRPSLWKQPIGALLYTAILLGAVIGLIILFEILDKAVGIEHVLEWLDKWCKKFMGLFKRNKGEDKERAGKVEGVKANEEILTTQNWSTH</sequence>
<feature type="transmembrane region" description="Helical" evidence="1">
    <location>
        <begin position="45"/>
        <end position="66"/>
    </location>
</feature>
<keyword evidence="1" id="KW-0472">Membrane</keyword>
<gene>
    <name evidence="2" type="ORF">HYFRA_00013313</name>
</gene>
<comment type="caution">
    <text evidence="2">The sequence shown here is derived from an EMBL/GenBank/DDBJ whole genome shotgun (WGS) entry which is preliminary data.</text>
</comment>